<evidence type="ECO:0000313" key="1">
    <source>
        <dbReference type="EMBL" id="MOY33987.1"/>
    </source>
</evidence>
<proteinExistence type="predicted"/>
<organism evidence="1">
    <name type="scientific">Ixodes scapularis</name>
    <name type="common">Black-legged tick</name>
    <name type="synonym">Deer tick</name>
    <dbReference type="NCBI Taxonomy" id="6945"/>
    <lineage>
        <taxon>Eukaryota</taxon>
        <taxon>Metazoa</taxon>
        <taxon>Ecdysozoa</taxon>
        <taxon>Arthropoda</taxon>
        <taxon>Chelicerata</taxon>
        <taxon>Arachnida</taxon>
        <taxon>Acari</taxon>
        <taxon>Parasitiformes</taxon>
        <taxon>Ixodida</taxon>
        <taxon>Ixodoidea</taxon>
        <taxon>Ixodidae</taxon>
        <taxon>Ixodinae</taxon>
        <taxon>Ixodes</taxon>
    </lineage>
</organism>
<reference evidence="1" key="1">
    <citation type="submission" date="2019-04" db="EMBL/GenBank/DDBJ databases">
        <title>An insight into the mialome of Ixodes scapularis.</title>
        <authorList>
            <person name="Ribeiro J.M."/>
            <person name="Mather T.N."/>
            <person name="Karim S."/>
        </authorList>
    </citation>
    <scope>NUCLEOTIDE SEQUENCE</scope>
</reference>
<dbReference type="AlphaFoldDB" id="A0A4D5RBV1"/>
<protein>
    <submittedName>
        <fullName evidence="1">Putative secreted protein</fullName>
    </submittedName>
</protein>
<dbReference type="EMBL" id="GHJT01000016">
    <property type="protein sequence ID" value="MOY33987.1"/>
    <property type="molecule type" value="Transcribed_RNA"/>
</dbReference>
<sequence length="132" mass="15368">MHQPHRRTSRWRAKNLFVPIQLALLAPKLVWLHTLNHFLRTVHATPTYCIRSNVLDSRNKIDMVTSGCRPCSEDRQDTYAPRRNHGRKPAIRKEAEHAMCRRPLARVRKTLRGLILVLGARNHGSDCVRIQH</sequence>
<accession>A0A4D5RBV1</accession>
<name>A0A4D5RBV1_IXOSC</name>